<dbReference type="Proteomes" id="UP000287651">
    <property type="component" value="Unassembled WGS sequence"/>
</dbReference>
<dbReference type="Gene3D" id="3.80.10.10">
    <property type="entry name" value="Ribonuclease Inhibitor"/>
    <property type="match status" value="1"/>
</dbReference>
<evidence type="ECO:0000313" key="2">
    <source>
        <dbReference type="Proteomes" id="UP000287651"/>
    </source>
</evidence>
<organism evidence="1 2">
    <name type="scientific">Ensete ventricosum</name>
    <name type="common">Abyssinian banana</name>
    <name type="synonym">Musa ensete</name>
    <dbReference type="NCBI Taxonomy" id="4639"/>
    <lineage>
        <taxon>Eukaryota</taxon>
        <taxon>Viridiplantae</taxon>
        <taxon>Streptophyta</taxon>
        <taxon>Embryophyta</taxon>
        <taxon>Tracheophyta</taxon>
        <taxon>Spermatophyta</taxon>
        <taxon>Magnoliopsida</taxon>
        <taxon>Liliopsida</taxon>
        <taxon>Zingiberales</taxon>
        <taxon>Musaceae</taxon>
        <taxon>Ensete</taxon>
    </lineage>
</organism>
<proteinExistence type="predicted"/>
<comment type="caution">
    <text evidence="1">The sequence shown here is derived from an EMBL/GenBank/DDBJ whole genome shotgun (WGS) entry which is preliminary data.</text>
</comment>
<gene>
    <name evidence="1" type="ORF">B296_00043263</name>
</gene>
<dbReference type="EMBL" id="AMZH03017928">
    <property type="protein sequence ID" value="RRT42323.1"/>
    <property type="molecule type" value="Genomic_DNA"/>
</dbReference>
<sequence>MFRLLVREKKRPRARAAIVRGRTAGGDSVQARTVRRTRVKFLSLEGCSLITTEGFEPVVLSWIDLQRLTVISCNNIKDDEVSPALSSLFSVLKELKWRPDSKSVLATGLAGTGMGKKGMRFFKRL</sequence>
<reference evidence="1 2" key="1">
    <citation type="journal article" date="2014" name="Agronomy (Basel)">
        <title>A Draft Genome Sequence for Ensete ventricosum, the Drought-Tolerant Tree Against Hunger.</title>
        <authorList>
            <person name="Harrison J."/>
            <person name="Moore K.A."/>
            <person name="Paszkiewicz K."/>
            <person name="Jones T."/>
            <person name="Grant M."/>
            <person name="Ambacheew D."/>
            <person name="Muzemil S."/>
            <person name="Studholme D.J."/>
        </authorList>
    </citation>
    <scope>NUCLEOTIDE SEQUENCE [LARGE SCALE GENOMIC DNA]</scope>
</reference>
<dbReference type="InterPro" id="IPR032675">
    <property type="entry name" value="LRR_dom_sf"/>
</dbReference>
<protein>
    <submittedName>
        <fullName evidence="1">Uncharacterized protein</fullName>
    </submittedName>
</protein>
<name>A0A426XS05_ENSVE</name>
<dbReference type="AlphaFoldDB" id="A0A426XS05"/>
<accession>A0A426XS05</accession>
<evidence type="ECO:0000313" key="1">
    <source>
        <dbReference type="EMBL" id="RRT42323.1"/>
    </source>
</evidence>